<dbReference type="Proteomes" id="UP000326838">
    <property type="component" value="Unassembled WGS sequence"/>
</dbReference>
<evidence type="ECO:0000259" key="17">
    <source>
        <dbReference type="Pfam" id="PF02772"/>
    </source>
</evidence>
<dbReference type="InterPro" id="IPR022628">
    <property type="entry name" value="S-AdoMet_synt_N"/>
</dbReference>
<dbReference type="GO" id="GO:0005524">
    <property type="term" value="F:ATP binding"/>
    <property type="evidence" value="ECO:0007669"/>
    <property type="project" value="UniProtKB-KW"/>
</dbReference>
<dbReference type="SUPFAM" id="SSF55973">
    <property type="entry name" value="S-adenosylmethionine synthetase"/>
    <property type="match status" value="3"/>
</dbReference>
<keyword evidence="6" id="KW-0554">One-carbon metabolism</keyword>
<dbReference type="GO" id="GO:0046872">
    <property type="term" value="F:metal ion binding"/>
    <property type="evidence" value="ECO:0007669"/>
    <property type="project" value="UniProtKB-KW"/>
</dbReference>
<comment type="cofactor">
    <cofactor evidence="2">
        <name>K(+)</name>
        <dbReference type="ChEBI" id="CHEBI:29103"/>
    </cofactor>
</comment>
<gene>
    <name evidence="19" type="ORF">F6B40_08335</name>
</gene>
<dbReference type="Pfam" id="PF00438">
    <property type="entry name" value="S-AdoMet_synt_N"/>
    <property type="match status" value="1"/>
</dbReference>
<evidence type="ECO:0000256" key="2">
    <source>
        <dbReference type="ARBA" id="ARBA00001958"/>
    </source>
</evidence>
<evidence type="ECO:0000256" key="10">
    <source>
        <dbReference type="ARBA" id="ARBA00022840"/>
    </source>
</evidence>
<keyword evidence="20" id="KW-1185">Reference proteome</keyword>
<dbReference type="AlphaFoldDB" id="A0A5N0TFE6"/>
<keyword evidence="10" id="KW-0067">ATP-binding</keyword>
<keyword evidence="8 14" id="KW-0479">Metal-binding</keyword>
<dbReference type="GO" id="GO:0004478">
    <property type="term" value="F:methionine adenosyltransferase activity"/>
    <property type="evidence" value="ECO:0007669"/>
    <property type="project" value="UniProtKB-UniRule"/>
</dbReference>
<feature type="domain" description="S-adenosylmethionine synthetase central" evidence="17">
    <location>
        <begin position="125"/>
        <end position="236"/>
    </location>
</feature>
<keyword evidence="9" id="KW-0547">Nucleotide-binding</keyword>
<comment type="subcellular location">
    <subcellularLocation>
        <location evidence="14">Cytoplasm</location>
    </subcellularLocation>
</comment>
<evidence type="ECO:0000256" key="15">
    <source>
        <dbReference type="RuleBase" id="RU004462"/>
    </source>
</evidence>
<dbReference type="Pfam" id="PF02772">
    <property type="entry name" value="S-AdoMet_synt_M"/>
    <property type="match status" value="1"/>
</dbReference>
<evidence type="ECO:0000313" key="20">
    <source>
        <dbReference type="Proteomes" id="UP000326838"/>
    </source>
</evidence>
<dbReference type="InterPro" id="IPR022630">
    <property type="entry name" value="S-AdoMet_synt_C"/>
</dbReference>
<dbReference type="RefSeq" id="WP_150893058.1">
    <property type="nucleotide sequence ID" value="NZ_VYUY01000009.1"/>
</dbReference>
<evidence type="ECO:0000256" key="4">
    <source>
        <dbReference type="ARBA" id="ARBA00009685"/>
    </source>
</evidence>
<proteinExistence type="inferred from homology"/>
<evidence type="ECO:0000256" key="8">
    <source>
        <dbReference type="ARBA" id="ARBA00022723"/>
    </source>
</evidence>
<dbReference type="Gene3D" id="3.30.300.10">
    <property type="match status" value="3"/>
</dbReference>
<evidence type="ECO:0000256" key="9">
    <source>
        <dbReference type="ARBA" id="ARBA00022741"/>
    </source>
</evidence>
<evidence type="ECO:0000256" key="11">
    <source>
        <dbReference type="ARBA" id="ARBA00022842"/>
    </source>
</evidence>
<dbReference type="InterPro" id="IPR022636">
    <property type="entry name" value="S-AdoMet_synthetase_sfam"/>
</dbReference>
<comment type="pathway">
    <text evidence="3">Amino-acid biosynthesis; S-adenosyl-L-methionine biosynthesis; S-adenosyl-L-methionine from L-methionine: step 1/1.</text>
</comment>
<evidence type="ECO:0000256" key="5">
    <source>
        <dbReference type="ARBA" id="ARBA00012828"/>
    </source>
</evidence>
<dbReference type="CDD" id="cd18079">
    <property type="entry name" value="S-AdoMet_synt"/>
    <property type="match status" value="1"/>
</dbReference>
<dbReference type="InterPro" id="IPR002133">
    <property type="entry name" value="S-AdoMet_synthetase"/>
</dbReference>
<comment type="cofactor">
    <cofactor evidence="1">
        <name>Mg(2+)</name>
        <dbReference type="ChEBI" id="CHEBI:18420"/>
    </cofactor>
</comment>
<keyword evidence="7 19" id="KW-0808">Transferase</keyword>
<evidence type="ECO:0000256" key="14">
    <source>
        <dbReference type="RuleBase" id="RU000542"/>
    </source>
</evidence>
<evidence type="ECO:0000256" key="1">
    <source>
        <dbReference type="ARBA" id="ARBA00001946"/>
    </source>
</evidence>
<keyword evidence="12 14" id="KW-0630">Potassium</keyword>
<evidence type="ECO:0000256" key="13">
    <source>
        <dbReference type="NCBIfam" id="TIGR01034"/>
    </source>
</evidence>
<name>A0A5N0TFE6_9MICO</name>
<dbReference type="GO" id="GO:0005737">
    <property type="term" value="C:cytoplasm"/>
    <property type="evidence" value="ECO:0007669"/>
    <property type="project" value="UniProtKB-SubCell"/>
</dbReference>
<evidence type="ECO:0000259" key="18">
    <source>
        <dbReference type="Pfam" id="PF02773"/>
    </source>
</evidence>
<dbReference type="EC" id="2.5.1.6" evidence="5 13"/>
<dbReference type="Pfam" id="PF02773">
    <property type="entry name" value="S-AdoMet_synt_C"/>
    <property type="match status" value="1"/>
</dbReference>
<dbReference type="PROSITE" id="PS00376">
    <property type="entry name" value="ADOMET_SYNTHASE_1"/>
    <property type="match status" value="1"/>
</dbReference>
<evidence type="ECO:0000256" key="6">
    <source>
        <dbReference type="ARBA" id="ARBA00022563"/>
    </source>
</evidence>
<evidence type="ECO:0000259" key="16">
    <source>
        <dbReference type="Pfam" id="PF00438"/>
    </source>
</evidence>
<keyword evidence="11 14" id="KW-0460">Magnesium</keyword>
<dbReference type="InterPro" id="IPR022629">
    <property type="entry name" value="S-AdoMet_synt_central"/>
</dbReference>
<protein>
    <recommendedName>
        <fullName evidence="5 13">Methionine adenosyltransferase</fullName>
        <ecNumber evidence="5 13">2.5.1.6</ecNumber>
    </recommendedName>
</protein>
<comment type="caution">
    <text evidence="19">The sequence shown here is derived from an EMBL/GenBank/DDBJ whole genome shotgun (WGS) entry which is preliminary data.</text>
</comment>
<dbReference type="EMBL" id="VYUY01000009">
    <property type="protein sequence ID" value="KAA9133750.1"/>
    <property type="molecule type" value="Genomic_DNA"/>
</dbReference>
<dbReference type="GO" id="GO:0006730">
    <property type="term" value="P:one-carbon metabolic process"/>
    <property type="evidence" value="ECO:0007669"/>
    <property type="project" value="UniProtKB-KW"/>
</dbReference>
<comment type="subunit">
    <text evidence="14">Homotetramer.</text>
</comment>
<dbReference type="PANTHER" id="PTHR11964">
    <property type="entry name" value="S-ADENOSYLMETHIONINE SYNTHETASE"/>
    <property type="match status" value="1"/>
</dbReference>
<dbReference type="PROSITE" id="PS00377">
    <property type="entry name" value="ADOMET_SYNTHASE_2"/>
    <property type="match status" value="1"/>
</dbReference>
<feature type="domain" description="S-adenosylmethionine synthetase C-terminal" evidence="18">
    <location>
        <begin position="238"/>
        <end position="375"/>
    </location>
</feature>
<dbReference type="GO" id="GO:0006556">
    <property type="term" value="P:S-adenosylmethionine biosynthetic process"/>
    <property type="evidence" value="ECO:0007669"/>
    <property type="project" value="UniProtKB-UniRule"/>
</dbReference>
<comment type="similarity">
    <text evidence="4 15">Belongs to the AdoMet synthase family.</text>
</comment>
<dbReference type="UniPathway" id="UPA00315">
    <property type="reaction ID" value="UER00080"/>
</dbReference>
<feature type="domain" description="S-adenosylmethionine synthetase N-terminal" evidence="16">
    <location>
        <begin position="5"/>
        <end position="101"/>
    </location>
</feature>
<organism evidence="19 20">
    <name type="scientific">Microbacterium caowuchunii</name>
    <dbReference type="NCBI Taxonomy" id="2614638"/>
    <lineage>
        <taxon>Bacteria</taxon>
        <taxon>Bacillati</taxon>
        <taxon>Actinomycetota</taxon>
        <taxon>Actinomycetes</taxon>
        <taxon>Micrococcales</taxon>
        <taxon>Microbacteriaceae</taxon>
        <taxon>Microbacterium</taxon>
    </lineage>
</organism>
<accession>A0A5N0TFE6</accession>
<reference evidence="20" key="1">
    <citation type="submission" date="2019-09" db="EMBL/GenBank/DDBJ databases">
        <title>Mumia zhuanghuii sp. nov. isolated from the intestinal contents of plateau pika (Ochotona curzoniae) in the Qinghai-Tibet plateau of China.</title>
        <authorList>
            <person name="Tian Z."/>
        </authorList>
    </citation>
    <scope>NUCLEOTIDE SEQUENCE [LARGE SCALE GENOMIC DNA]</scope>
    <source>
        <strain evidence="20">L-033</strain>
    </source>
</reference>
<dbReference type="NCBIfam" id="TIGR01034">
    <property type="entry name" value="metK"/>
    <property type="match status" value="1"/>
</dbReference>
<dbReference type="PIRSF" id="PIRSF000497">
    <property type="entry name" value="MAT"/>
    <property type="match status" value="1"/>
</dbReference>
<dbReference type="InterPro" id="IPR022631">
    <property type="entry name" value="ADOMET_SYNTHASE_CS"/>
</dbReference>
<evidence type="ECO:0000313" key="19">
    <source>
        <dbReference type="EMBL" id="KAA9133750.1"/>
    </source>
</evidence>
<evidence type="ECO:0000256" key="12">
    <source>
        <dbReference type="ARBA" id="ARBA00022958"/>
    </source>
</evidence>
<sequence length="387" mass="40277">MFSGLFSSESVAAGHPDKLCDRISDAVLDAYLTVDPEARVACESAAGPGWVRVFGEVRSSADVDVEDVVRGAIRRAGFTSEADGLDPEGCDVQVVLARQSPEIAAGVDNSLEARAGVAADEFDRLGAGDQGLMFGYACSETPELMPLALMLSHRLTWLLPLIHGAGPDAKAQVTVEYSEGSWDPEVRTVLCSVQHAADVDLHQFKAAVRGAVVSVLDNAGLSSAGVRVLVNPSGSFVLGGPAADAGLTGRKIIVDTYGGAARHGGGAFSGKDSTKVDRSAAYALRHVAKTIVASGLASRAEVQASYAIGVVAPVGLAVETFGTGIVPDAQLAAAVSRVFDLRPAAIIDRFKLRRPIFEATASGGHFGRESFPWERNLPIAALRAALD</sequence>
<evidence type="ECO:0000256" key="7">
    <source>
        <dbReference type="ARBA" id="ARBA00022679"/>
    </source>
</evidence>
<evidence type="ECO:0000256" key="3">
    <source>
        <dbReference type="ARBA" id="ARBA00005224"/>
    </source>
</evidence>